<name>A0A167GMV3_9GAMM</name>
<keyword evidence="3" id="KW-1185">Reference proteome</keyword>
<proteinExistence type="predicted"/>
<evidence type="ECO:0008006" key="4">
    <source>
        <dbReference type="Google" id="ProtNLM"/>
    </source>
</evidence>
<dbReference type="OrthoDB" id="5959317at2"/>
<dbReference type="PROSITE" id="PS51257">
    <property type="entry name" value="PROKAR_LIPOPROTEIN"/>
    <property type="match status" value="1"/>
</dbReference>
<organism evidence="2 3">
    <name type="scientific">Dokdonella koreensis DS-123</name>
    <dbReference type="NCBI Taxonomy" id="1300342"/>
    <lineage>
        <taxon>Bacteria</taxon>
        <taxon>Pseudomonadati</taxon>
        <taxon>Pseudomonadota</taxon>
        <taxon>Gammaproteobacteria</taxon>
        <taxon>Lysobacterales</taxon>
        <taxon>Rhodanobacteraceae</taxon>
        <taxon>Dokdonella</taxon>
    </lineage>
</organism>
<feature type="chain" id="PRO_5007887026" description="Secreted protein" evidence="1">
    <location>
        <begin position="22"/>
        <end position="111"/>
    </location>
</feature>
<sequence length="111" mass="11302">MSLRLAVLAVCLAGLAGCAHAVAPAATATPAPAAEVDYRCKVDADCAVKDVGNCCGHYPACVNKDSPTFPERVAAECARTGMSGVCGYPVISGCRCVAERCTHVTDGGEVR</sequence>
<dbReference type="EMBL" id="CP015249">
    <property type="protein sequence ID" value="ANB16766.1"/>
    <property type="molecule type" value="Genomic_DNA"/>
</dbReference>
<dbReference type="KEGG" id="dko:I596_730"/>
<evidence type="ECO:0000256" key="1">
    <source>
        <dbReference type="SAM" id="SignalP"/>
    </source>
</evidence>
<dbReference type="AlphaFoldDB" id="A0A167GMV3"/>
<feature type="signal peptide" evidence="1">
    <location>
        <begin position="1"/>
        <end position="21"/>
    </location>
</feature>
<evidence type="ECO:0000313" key="2">
    <source>
        <dbReference type="EMBL" id="ANB16766.1"/>
    </source>
</evidence>
<evidence type="ECO:0000313" key="3">
    <source>
        <dbReference type="Proteomes" id="UP000076830"/>
    </source>
</evidence>
<dbReference type="RefSeq" id="WP_067644198.1">
    <property type="nucleotide sequence ID" value="NZ_CP015249.1"/>
</dbReference>
<gene>
    <name evidence="2" type="ORF">I596_730</name>
</gene>
<reference evidence="2 3" key="1">
    <citation type="submission" date="2016-04" db="EMBL/GenBank/DDBJ databases">
        <title>Complete genome sequence of Dokdonella koreensis DS-123T.</title>
        <authorList>
            <person name="Kim J.F."/>
            <person name="Lee H."/>
            <person name="Kwak M.-J."/>
        </authorList>
    </citation>
    <scope>NUCLEOTIDE SEQUENCE [LARGE SCALE GENOMIC DNA]</scope>
    <source>
        <strain evidence="2 3">DS-123</strain>
    </source>
</reference>
<dbReference type="STRING" id="1300342.I596_730"/>
<protein>
    <recommendedName>
        <fullName evidence="4">Secreted protein</fullName>
    </recommendedName>
</protein>
<keyword evidence="1" id="KW-0732">Signal</keyword>
<accession>A0A167GMV3</accession>
<dbReference type="Proteomes" id="UP000076830">
    <property type="component" value="Chromosome"/>
</dbReference>